<accession>A0AAF0ZUI9</accession>
<evidence type="ECO:0000313" key="3">
    <source>
        <dbReference type="Proteomes" id="UP001234989"/>
    </source>
</evidence>
<feature type="domain" description="Integrase zinc-binding" evidence="1">
    <location>
        <begin position="66"/>
        <end position="121"/>
    </location>
</feature>
<evidence type="ECO:0000259" key="1">
    <source>
        <dbReference type="Pfam" id="PF17921"/>
    </source>
</evidence>
<protein>
    <recommendedName>
        <fullName evidence="1">Integrase zinc-binding domain-containing protein</fullName>
    </recommendedName>
</protein>
<dbReference type="SUPFAM" id="SSF53098">
    <property type="entry name" value="Ribonuclease H-like"/>
    <property type="match status" value="1"/>
</dbReference>
<dbReference type="EMBL" id="CP133621">
    <property type="protein sequence ID" value="WMV50268.1"/>
    <property type="molecule type" value="Genomic_DNA"/>
</dbReference>
<dbReference type="Proteomes" id="UP001234989">
    <property type="component" value="Chromosome 10"/>
</dbReference>
<sequence>MPEGCVLVQNRSDSLLAAEVKEKQDSDAILPELNCVVHQQKVQVFSQGGDGVLRYIGRLGVCNVGELSQQILTEAHNSMYSIHPSSTTMYHDLREVFWLSGIKRDKVDFVANCPNCKQVKVEHHKQHGMTQEINIPTWKWEVIKMDFITGLPCTGKQHDSIWVIVDRVTKFAHFLAIKTTYLAEYYAKLYINEIV</sequence>
<name>A0AAF0ZUI9_SOLVR</name>
<proteinExistence type="predicted"/>
<dbReference type="PANTHER" id="PTHR45835">
    <property type="entry name" value="YALI0A06105P"/>
    <property type="match status" value="1"/>
</dbReference>
<dbReference type="Gene3D" id="3.30.420.10">
    <property type="entry name" value="Ribonuclease H-like superfamily/Ribonuclease H"/>
    <property type="match status" value="1"/>
</dbReference>
<organism evidence="2 3">
    <name type="scientific">Solanum verrucosum</name>
    <dbReference type="NCBI Taxonomy" id="315347"/>
    <lineage>
        <taxon>Eukaryota</taxon>
        <taxon>Viridiplantae</taxon>
        <taxon>Streptophyta</taxon>
        <taxon>Embryophyta</taxon>
        <taxon>Tracheophyta</taxon>
        <taxon>Spermatophyta</taxon>
        <taxon>Magnoliopsida</taxon>
        <taxon>eudicotyledons</taxon>
        <taxon>Gunneridae</taxon>
        <taxon>Pentapetalae</taxon>
        <taxon>asterids</taxon>
        <taxon>lamiids</taxon>
        <taxon>Solanales</taxon>
        <taxon>Solanaceae</taxon>
        <taxon>Solanoideae</taxon>
        <taxon>Solaneae</taxon>
        <taxon>Solanum</taxon>
    </lineage>
</organism>
<dbReference type="InterPro" id="IPR041588">
    <property type="entry name" value="Integrase_H2C2"/>
</dbReference>
<dbReference type="Gene3D" id="1.10.340.70">
    <property type="match status" value="1"/>
</dbReference>
<keyword evidence="3" id="KW-1185">Reference proteome</keyword>
<dbReference type="PANTHER" id="PTHR45835:SF91">
    <property type="entry name" value="RETROTRANSPOSON, TY3-GYPSY SUBCLASS-LIKE PROTEIN"/>
    <property type="match status" value="1"/>
</dbReference>
<evidence type="ECO:0000313" key="2">
    <source>
        <dbReference type="EMBL" id="WMV50268.1"/>
    </source>
</evidence>
<dbReference type="AlphaFoldDB" id="A0AAF0ZUI9"/>
<reference evidence="2" key="1">
    <citation type="submission" date="2023-08" db="EMBL/GenBank/DDBJ databases">
        <title>A de novo genome assembly of Solanum verrucosum Schlechtendal, a Mexican diploid species geographically isolated from the other diploid A-genome species in potato relatives.</title>
        <authorList>
            <person name="Hosaka K."/>
        </authorList>
    </citation>
    <scope>NUCLEOTIDE SEQUENCE</scope>
    <source>
        <tissue evidence="2">Young leaves</tissue>
    </source>
</reference>
<dbReference type="InterPro" id="IPR012337">
    <property type="entry name" value="RNaseH-like_sf"/>
</dbReference>
<dbReference type="InterPro" id="IPR036397">
    <property type="entry name" value="RNaseH_sf"/>
</dbReference>
<gene>
    <name evidence="2" type="ORF">MTR67_043653</name>
</gene>
<dbReference type="GO" id="GO:0003676">
    <property type="term" value="F:nucleic acid binding"/>
    <property type="evidence" value="ECO:0007669"/>
    <property type="project" value="InterPro"/>
</dbReference>
<dbReference type="Pfam" id="PF17921">
    <property type="entry name" value="Integrase_H2C2"/>
    <property type="match status" value="1"/>
</dbReference>